<keyword evidence="2" id="KW-1185">Reference proteome</keyword>
<dbReference type="EMBL" id="BGPR01001726">
    <property type="protein sequence ID" value="GBM60490.1"/>
    <property type="molecule type" value="Genomic_DNA"/>
</dbReference>
<reference evidence="1 2" key="1">
    <citation type="journal article" date="2019" name="Sci. Rep.">
        <title>Orb-weaving spider Araneus ventricosus genome elucidates the spidroin gene catalogue.</title>
        <authorList>
            <person name="Kono N."/>
            <person name="Nakamura H."/>
            <person name="Ohtoshi R."/>
            <person name="Moran D.A.P."/>
            <person name="Shinohara A."/>
            <person name="Yoshida Y."/>
            <person name="Fujiwara M."/>
            <person name="Mori M."/>
            <person name="Tomita M."/>
            <person name="Arakawa K."/>
        </authorList>
    </citation>
    <scope>NUCLEOTIDE SEQUENCE [LARGE SCALE GENOMIC DNA]</scope>
</reference>
<evidence type="ECO:0000313" key="2">
    <source>
        <dbReference type="Proteomes" id="UP000499080"/>
    </source>
</evidence>
<comment type="caution">
    <text evidence="1">The sequence shown here is derived from an EMBL/GenBank/DDBJ whole genome shotgun (WGS) entry which is preliminary data.</text>
</comment>
<gene>
    <name evidence="1" type="ORF">AVEN_212042_1</name>
</gene>
<accession>A0A4Y2H340</accession>
<sequence length="100" mass="11347">MYRVCAILSNLSHLTSPPHLATTDSSTFHDKNHCTAFPYRNFSLQQSCISLALQVFKLVASFTRQYRMFITGLQQVKTTQTTKSPWVKLAVTLSCKFISN</sequence>
<name>A0A4Y2H340_ARAVE</name>
<proteinExistence type="predicted"/>
<organism evidence="1 2">
    <name type="scientific">Araneus ventricosus</name>
    <name type="common">Orbweaver spider</name>
    <name type="synonym">Epeira ventricosa</name>
    <dbReference type="NCBI Taxonomy" id="182803"/>
    <lineage>
        <taxon>Eukaryota</taxon>
        <taxon>Metazoa</taxon>
        <taxon>Ecdysozoa</taxon>
        <taxon>Arthropoda</taxon>
        <taxon>Chelicerata</taxon>
        <taxon>Arachnida</taxon>
        <taxon>Araneae</taxon>
        <taxon>Araneomorphae</taxon>
        <taxon>Entelegynae</taxon>
        <taxon>Araneoidea</taxon>
        <taxon>Araneidae</taxon>
        <taxon>Araneus</taxon>
    </lineage>
</organism>
<dbReference type="Proteomes" id="UP000499080">
    <property type="component" value="Unassembled WGS sequence"/>
</dbReference>
<dbReference type="AlphaFoldDB" id="A0A4Y2H340"/>
<protein>
    <submittedName>
        <fullName evidence="1">Uncharacterized protein</fullName>
    </submittedName>
</protein>
<evidence type="ECO:0000313" key="1">
    <source>
        <dbReference type="EMBL" id="GBM60490.1"/>
    </source>
</evidence>